<name>A0A346AX38_9FIRM</name>
<evidence type="ECO:0000259" key="2">
    <source>
        <dbReference type="Pfam" id="PF04187"/>
    </source>
</evidence>
<dbReference type="Pfam" id="PF04187">
    <property type="entry name" value="Cofac_haem_bdg"/>
    <property type="match status" value="1"/>
</dbReference>
<gene>
    <name evidence="3" type="ORF">DKB62_01955</name>
</gene>
<dbReference type="CDD" id="cd14727">
    <property type="entry name" value="ChanN-like"/>
    <property type="match status" value="1"/>
</dbReference>
<feature type="signal peptide" evidence="1">
    <location>
        <begin position="1"/>
        <end position="27"/>
    </location>
</feature>
<dbReference type="EMBL" id="CP029462">
    <property type="protein sequence ID" value="AXL20431.1"/>
    <property type="molecule type" value="Genomic_DNA"/>
</dbReference>
<protein>
    <recommendedName>
        <fullName evidence="2">Haem-binding uptake Tiki superfamily ChaN domain-containing protein</fullName>
    </recommendedName>
</protein>
<organism evidence="3 4">
    <name type="scientific">Megasphaera stantonii</name>
    <dbReference type="NCBI Taxonomy" id="2144175"/>
    <lineage>
        <taxon>Bacteria</taxon>
        <taxon>Bacillati</taxon>
        <taxon>Bacillota</taxon>
        <taxon>Negativicutes</taxon>
        <taxon>Veillonellales</taxon>
        <taxon>Veillonellaceae</taxon>
        <taxon>Megasphaera</taxon>
    </lineage>
</organism>
<dbReference type="KEGG" id="meg:DKB62_01955"/>
<accession>A0A346AX38</accession>
<evidence type="ECO:0000313" key="3">
    <source>
        <dbReference type="EMBL" id="AXL20431.1"/>
    </source>
</evidence>
<dbReference type="Proteomes" id="UP000254337">
    <property type="component" value="Chromosome"/>
</dbReference>
<dbReference type="OrthoDB" id="1680202at2"/>
<proteinExistence type="predicted"/>
<dbReference type="SUPFAM" id="SSF159501">
    <property type="entry name" value="EreA/ChaN-like"/>
    <property type="match status" value="1"/>
</dbReference>
<dbReference type="Gene3D" id="3.40.50.11550">
    <property type="match status" value="1"/>
</dbReference>
<dbReference type="AlphaFoldDB" id="A0A346AX38"/>
<keyword evidence="1" id="KW-0732">Signal</keyword>
<reference evidence="3 4" key="1">
    <citation type="submission" date="2018-05" db="EMBL/GenBank/DDBJ databases">
        <title>Complete genome sequence of Megasphaera sp. AJH120T, isolated from the ceca of a chicken.</title>
        <authorList>
            <person name="Maki J."/>
            <person name="Looft T."/>
        </authorList>
    </citation>
    <scope>NUCLEOTIDE SEQUENCE [LARGE SCALE GENOMIC DNA]</scope>
    <source>
        <strain evidence="3 4">AJH120</strain>
    </source>
</reference>
<dbReference type="InterPro" id="IPR007314">
    <property type="entry name" value="Cofac_haem-bd_dom"/>
</dbReference>
<dbReference type="RefSeq" id="WP_107195901.1">
    <property type="nucleotide sequence ID" value="NZ_CP029462.1"/>
</dbReference>
<sequence>MNISRTLRLLSLLTAMTVFSAAGMAGAAAPAPAAEKAPAVVWIDGATKKAVSTAEMLDGLKEYQVIFFGEFHDSQPIHDAELDVLKGLHDLHGDKLVLSMEMFERDVQTTMDDYLAGTLSEELFLSQSRPWPQYMTAYKPMAEFAKEKGIPVLTGNIPRRMAAAYAKARSLDGVAAADKRYLPKVHAAGSDAYRTKFAATMAGMNNMPGGMNVPEAMIQPMFMAQCLKDDAMAESIAEYLDDHGDAIVYHVVGNFHSEGHLGAVEKLHGLRPDLKIAVINAVHYDPAAESAADAASAHADGGEYLALETAHGA</sequence>
<evidence type="ECO:0000313" key="4">
    <source>
        <dbReference type="Proteomes" id="UP000254337"/>
    </source>
</evidence>
<keyword evidence="4" id="KW-1185">Reference proteome</keyword>
<feature type="domain" description="Haem-binding uptake Tiki superfamily ChaN" evidence="2">
    <location>
        <begin position="56"/>
        <end position="267"/>
    </location>
</feature>
<feature type="chain" id="PRO_5016651168" description="Haem-binding uptake Tiki superfamily ChaN domain-containing protein" evidence="1">
    <location>
        <begin position="28"/>
        <end position="313"/>
    </location>
</feature>
<evidence type="ECO:0000256" key="1">
    <source>
        <dbReference type="SAM" id="SignalP"/>
    </source>
</evidence>